<keyword evidence="7" id="KW-0067">ATP-binding</keyword>
<comment type="caution">
    <text evidence="15">The sequence shown here is derived from an EMBL/GenBank/DDBJ whole genome shotgun (WGS) entry which is preliminary data.</text>
</comment>
<evidence type="ECO:0000256" key="8">
    <source>
        <dbReference type="ARBA" id="ARBA00023012"/>
    </source>
</evidence>
<dbReference type="Pfam" id="PF00512">
    <property type="entry name" value="HisKA"/>
    <property type="match status" value="1"/>
</dbReference>
<dbReference type="OrthoDB" id="9788063at2"/>
<evidence type="ECO:0000256" key="2">
    <source>
        <dbReference type="ARBA" id="ARBA00012438"/>
    </source>
</evidence>
<dbReference type="InterPro" id="IPR011006">
    <property type="entry name" value="CheY-like_superfamily"/>
</dbReference>
<dbReference type="Pfam" id="PF00072">
    <property type="entry name" value="Response_reg"/>
    <property type="match status" value="1"/>
</dbReference>
<dbReference type="InterPro" id="IPR000700">
    <property type="entry name" value="PAS-assoc_C"/>
</dbReference>
<evidence type="ECO:0000313" key="16">
    <source>
        <dbReference type="Proteomes" id="UP000268857"/>
    </source>
</evidence>
<keyword evidence="3 9" id="KW-0597">Phosphoprotein</keyword>
<dbReference type="Gene3D" id="3.30.565.10">
    <property type="entry name" value="Histidine kinase-like ATPase, C-terminal domain"/>
    <property type="match status" value="1"/>
</dbReference>
<feature type="domain" description="PAC" evidence="14">
    <location>
        <begin position="238"/>
        <end position="290"/>
    </location>
</feature>
<evidence type="ECO:0000256" key="3">
    <source>
        <dbReference type="ARBA" id="ARBA00022553"/>
    </source>
</evidence>
<keyword evidence="5" id="KW-0547">Nucleotide-binding</keyword>
<feature type="domain" description="PAS" evidence="13">
    <location>
        <begin position="42"/>
        <end position="115"/>
    </location>
</feature>
<evidence type="ECO:0000259" key="12">
    <source>
        <dbReference type="PROSITE" id="PS50110"/>
    </source>
</evidence>
<dbReference type="InterPro" id="IPR000014">
    <property type="entry name" value="PAS"/>
</dbReference>
<evidence type="ECO:0000313" key="15">
    <source>
        <dbReference type="EMBL" id="RUR75481.1"/>
    </source>
</evidence>
<dbReference type="PROSITE" id="PS50113">
    <property type="entry name" value="PAC"/>
    <property type="match status" value="2"/>
</dbReference>
<dbReference type="PRINTS" id="PR00344">
    <property type="entry name" value="BCTRLSENSOR"/>
</dbReference>
<dbReference type="NCBIfam" id="TIGR00229">
    <property type="entry name" value="sensory_box"/>
    <property type="match status" value="2"/>
</dbReference>
<dbReference type="PROSITE" id="PS50109">
    <property type="entry name" value="HIS_KIN"/>
    <property type="match status" value="1"/>
</dbReference>
<evidence type="ECO:0000259" key="11">
    <source>
        <dbReference type="PROSITE" id="PS50109"/>
    </source>
</evidence>
<dbReference type="InterPro" id="IPR036097">
    <property type="entry name" value="HisK_dim/P_sf"/>
</dbReference>
<dbReference type="InterPro" id="IPR001789">
    <property type="entry name" value="Sig_transdc_resp-reg_receiver"/>
</dbReference>
<proteinExistence type="predicted"/>
<dbReference type="CDD" id="cd00082">
    <property type="entry name" value="HisKA"/>
    <property type="match status" value="1"/>
</dbReference>
<dbReference type="InterPro" id="IPR036890">
    <property type="entry name" value="HATPase_C_sf"/>
</dbReference>
<dbReference type="Gene3D" id="3.30.450.20">
    <property type="entry name" value="PAS domain"/>
    <property type="match status" value="2"/>
</dbReference>
<dbReference type="InterPro" id="IPR004358">
    <property type="entry name" value="Sig_transdc_His_kin-like_C"/>
</dbReference>
<organism evidence="15 16">
    <name type="scientific">Chlorogloeopsis fritschii PCC 6912</name>
    <dbReference type="NCBI Taxonomy" id="211165"/>
    <lineage>
        <taxon>Bacteria</taxon>
        <taxon>Bacillati</taxon>
        <taxon>Cyanobacteriota</taxon>
        <taxon>Cyanophyceae</taxon>
        <taxon>Nostocales</taxon>
        <taxon>Chlorogloeopsidaceae</taxon>
        <taxon>Chlorogloeopsis</taxon>
    </lineage>
</organism>
<feature type="domain" description="Response regulatory" evidence="12">
    <location>
        <begin position="544"/>
        <end position="660"/>
    </location>
</feature>
<dbReference type="CDD" id="cd00156">
    <property type="entry name" value="REC"/>
    <property type="match status" value="1"/>
</dbReference>
<dbReference type="PANTHER" id="PTHR43065">
    <property type="entry name" value="SENSOR HISTIDINE KINASE"/>
    <property type="match status" value="1"/>
</dbReference>
<dbReference type="InterPro" id="IPR003594">
    <property type="entry name" value="HATPase_dom"/>
</dbReference>
<dbReference type="Pfam" id="PF13426">
    <property type="entry name" value="PAS_9"/>
    <property type="match status" value="2"/>
</dbReference>
<dbReference type="Gene3D" id="3.40.50.2300">
    <property type="match status" value="1"/>
</dbReference>
<dbReference type="CDD" id="cd00130">
    <property type="entry name" value="PAS"/>
    <property type="match status" value="2"/>
</dbReference>
<feature type="domain" description="PAC" evidence="14">
    <location>
        <begin position="117"/>
        <end position="169"/>
    </location>
</feature>
<keyword evidence="8" id="KW-0902">Two-component regulatory system</keyword>
<dbReference type="SMART" id="SM00448">
    <property type="entry name" value="REC"/>
    <property type="match status" value="1"/>
</dbReference>
<dbReference type="InterPro" id="IPR003661">
    <property type="entry name" value="HisK_dim/P_dom"/>
</dbReference>
<dbReference type="SUPFAM" id="SSF55874">
    <property type="entry name" value="ATPase domain of HSP90 chaperone/DNA topoisomerase II/histidine kinase"/>
    <property type="match status" value="1"/>
</dbReference>
<dbReference type="STRING" id="211165.GCA_000317285_03670"/>
<dbReference type="SUPFAM" id="SSF47384">
    <property type="entry name" value="Homodimeric domain of signal transducing histidine kinase"/>
    <property type="match status" value="1"/>
</dbReference>
<comment type="catalytic activity">
    <reaction evidence="1">
        <text>ATP + protein L-histidine = ADP + protein N-phospho-L-histidine.</text>
        <dbReference type="EC" id="2.7.13.3"/>
    </reaction>
</comment>
<evidence type="ECO:0000256" key="6">
    <source>
        <dbReference type="ARBA" id="ARBA00022777"/>
    </source>
</evidence>
<feature type="modified residue" description="4-aspartylphosphate" evidence="9">
    <location>
        <position position="595"/>
    </location>
</feature>
<dbReference type="Proteomes" id="UP000268857">
    <property type="component" value="Unassembled WGS sequence"/>
</dbReference>
<keyword evidence="10" id="KW-0175">Coiled coil</keyword>
<name>A0A3S0XRN2_CHLFR</name>
<dbReference type="SUPFAM" id="SSF55785">
    <property type="entry name" value="PYP-like sensor domain (PAS domain)"/>
    <property type="match status" value="2"/>
</dbReference>
<dbReference type="InterPro" id="IPR035965">
    <property type="entry name" value="PAS-like_dom_sf"/>
</dbReference>
<dbReference type="InterPro" id="IPR001610">
    <property type="entry name" value="PAC"/>
</dbReference>
<evidence type="ECO:0000256" key="9">
    <source>
        <dbReference type="PROSITE-ProRule" id="PRU00169"/>
    </source>
</evidence>
<dbReference type="PROSITE" id="PS50112">
    <property type="entry name" value="PAS"/>
    <property type="match status" value="2"/>
</dbReference>
<keyword evidence="6 15" id="KW-0418">Kinase</keyword>
<dbReference type="PANTHER" id="PTHR43065:SF46">
    <property type="entry name" value="C4-DICARBOXYLATE TRANSPORT SENSOR PROTEIN DCTB"/>
    <property type="match status" value="1"/>
</dbReference>
<dbReference type="GO" id="GO:0000155">
    <property type="term" value="F:phosphorelay sensor kinase activity"/>
    <property type="evidence" value="ECO:0007669"/>
    <property type="project" value="InterPro"/>
</dbReference>
<dbReference type="SMART" id="SM00387">
    <property type="entry name" value="HATPase_c"/>
    <property type="match status" value="1"/>
</dbReference>
<gene>
    <name evidence="15" type="ORF">PCC6912_47120</name>
</gene>
<sequence>MKDQEKTKEQLIAELVAIRQQVDVLEALQIQHQQTEQALRETNDRFRLLVENVQDYAIFTLDSNGYIDSWNIGAEKILGYQEAEILGQHASCLFTPEDREKGKDDQELQKAIEESRSLDERWHIRKDGTRFWACGILTALRDETGSLRGFAKIMRDMTDRKRAEQQIQQQAALLDVTTDAILVQDSSDRVLFWNKGAERLYGLPAESVLGLNVNELLYGKVPPPLRDIRQSIAKKGSWQGELHQVCNNGQKIIVASRWILISDFEGHSQSILVVNTDITEKKQLETQFLQAQRLESLGTLASGMAHDLNNVLSPILMAVQLLMMKNPDEQSQRLLQRVENNAKRGAALVRQVLSFARGFEGEHTILQLKSLIIEIEQLVKQTFPKNIKVYTSIPDDLYPVSGNATQLYQVLINLVLNARDAMPNGGTLSICAKNLLIDDEYARKHIKACVGSYILLCVSDTGSGMSSEILERIFEPFFTTKEVGQGTGLGLSTVMGIVKSHSGFLKVESSVGQGTQFKVYLKAVEQTQMQPIQDIKLPSGQGEWILVVDDETPILEVTQTALELYNYKVLTTSDGNRAITLYLEHRDQISVVLVDMTMPSMDGSTIIRTLQTINPQVKIIATSGLSSNRHLAQTTGNNVKTFLSKPFTADELLNTIHSVLHMN</sequence>
<dbReference type="Gene3D" id="1.10.287.130">
    <property type="match status" value="1"/>
</dbReference>
<dbReference type="RefSeq" id="WP_016875774.1">
    <property type="nucleotide sequence ID" value="NZ_AJLN01000098.1"/>
</dbReference>
<dbReference type="InterPro" id="IPR005467">
    <property type="entry name" value="His_kinase_dom"/>
</dbReference>
<keyword evidence="4" id="KW-0808">Transferase</keyword>
<feature type="domain" description="Histidine kinase" evidence="11">
    <location>
        <begin position="303"/>
        <end position="525"/>
    </location>
</feature>
<dbReference type="SMART" id="SM00086">
    <property type="entry name" value="PAC"/>
    <property type="match status" value="2"/>
</dbReference>
<dbReference type="Pfam" id="PF02518">
    <property type="entry name" value="HATPase_c"/>
    <property type="match status" value="1"/>
</dbReference>
<protein>
    <recommendedName>
        <fullName evidence="2">histidine kinase</fullName>
        <ecNumber evidence="2">2.7.13.3</ecNumber>
    </recommendedName>
</protein>
<dbReference type="EC" id="2.7.13.3" evidence="2"/>
<dbReference type="SMART" id="SM00388">
    <property type="entry name" value="HisKA"/>
    <property type="match status" value="1"/>
</dbReference>
<dbReference type="EMBL" id="RSCJ01000024">
    <property type="protein sequence ID" value="RUR75481.1"/>
    <property type="molecule type" value="Genomic_DNA"/>
</dbReference>
<keyword evidence="16" id="KW-1185">Reference proteome</keyword>
<evidence type="ECO:0000256" key="4">
    <source>
        <dbReference type="ARBA" id="ARBA00022679"/>
    </source>
</evidence>
<dbReference type="AlphaFoldDB" id="A0A3S0XRN2"/>
<feature type="coiled-coil region" evidence="10">
    <location>
        <begin position="1"/>
        <end position="45"/>
    </location>
</feature>
<evidence type="ECO:0000259" key="14">
    <source>
        <dbReference type="PROSITE" id="PS50113"/>
    </source>
</evidence>
<dbReference type="PROSITE" id="PS50110">
    <property type="entry name" value="RESPONSE_REGULATORY"/>
    <property type="match status" value="1"/>
</dbReference>
<dbReference type="SMART" id="SM00091">
    <property type="entry name" value="PAS"/>
    <property type="match status" value="2"/>
</dbReference>
<evidence type="ECO:0000256" key="5">
    <source>
        <dbReference type="ARBA" id="ARBA00022741"/>
    </source>
</evidence>
<evidence type="ECO:0000256" key="1">
    <source>
        <dbReference type="ARBA" id="ARBA00000085"/>
    </source>
</evidence>
<feature type="domain" description="PAS" evidence="13">
    <location>
        <begin position="166"/>
        <end position="236"/>
    </location>
</feature>
<reference evidence="15 16" key="1">
    <citation type="journal article" date="2019" name="Genome Biol. Evol.">
        <title>Day and night: Metabolic profiles and evolutionary relationships of six axenic non-marine cyanobacteria.</title>
        <authorList>
            <person name="Will S.E."/>
            <person name="Henke P."/>
            <person name="Boedeker C."/>
            <person name="Huang S."/>
            <person name="Brinkmann H."/>
            <person name="Rohde M."/>
            <person name="Jarek M."/>
            <person name="Friedl T."/>
            <person name="Seufert S."/>
            <person name="Schumacher M."/>
            <person name="Overmann J."/>
            <person name="Neumann-Schaal M."/>
            <person name="Petersen J."/>
        </authorList>
    </citation>
    <scope>NUCLEOTIDE SEQUENCE [LARGE SCALE GENOMIC DNA]</scope>
    <source>
        <strain evidence="15 16">PCC 6912</strain>
    </source>
</reference>
<evidence type="ECO:0000256" key="7">
    <source>
        <dbReference type="ARBA" id="ARBA00022840"/>
    </source>
</evidence>
<accession>A0A3S0XRN2</accession>
<dbReference type="SUPFAM" id="SSF52172">
    <property type="entry name" value="CheY-like"/>
    <property type="match status" value="1"/>
</dbReference>
<evidence type="ECO:0000259" key="13">
    <source>
        <dbReference type="PROSITE" id="PS50112"/>
    </source>
</evidence>
<evidence type="ECO:0000256" key="10">
    <source>
        <dbReference type="SAM" id="Coils"/>
    </source>
</evidence>